<protein>
    <submittedName>
        <fullName evidence="1">Uncharacterized protein</fullName>
    </submittedName>
</protein>
<evidence type="ECO:0000313" key="2">
    <source>
        <dbReference type="Proteomes" id="UP000807342"/>
    </source>
</evidence>
<dbReference type="SUPFAM" id="SSF56219">
    <property type="entry name" value="DNase I-like"/>
    <property type="match status" value="1"/>
</dbReference>
<feature type="non-terminal residue" evidence="1">
    <location>
        <position position="1"/>
    </location>
</feature>
<dbReference type="AlphaFoldDB" id="A0A9P5WZ42"/>
<dbReference type="Gene3D" id="3.60.10.10">
    <property type="entry name" value="Endonuclease/exonuclease/phosphatase"/>
    <property type="match status" value="1"/>
</dbReference>
<name>A0A9P5WZ42_9AGAR</name>
<dbReference type="Proteomes" id="UP000807342">
    <property type="component" value="Unassembled WGS sequence"/>
</dbReference>
<organism evidence="1 2">
    <name type="scientific">Macrolepiota fuliginosa MF-IS2</name>
    <dbReference type="NCBI Taxonomy" id="1400762"/>
    <lineage>
        <taxon>Eukaryota</taxon>
        <taxon>Fungi</taxon>
        <taxon>Dikarya</taxon>
        <taxon>Basidiomycota</taxon>
        <taxon>Agaricomycotina</taxon>
        <taxon>Agaricomycetes</taxon>
        <taxon>Agaricomycetidae</taxon>
        <taxon>Agaricales</taxon>
        <taxon>Agaricineae</taxon>
        <taxon>Agaricaceae</taxon>
        <taxon>Macrolepiota</taxon>
    </lineage>
</organism>
<gene>
    <name evidence="1" type="ORF">P691DRAFT_682851</name>
</gene>
<accession>A0A9P5WZ42</accession>
<comment type="caution">
    <text evidence="1">The sequence shown here is derived from an EMBL/GenBank/DDBJ whole genome shotgun (WGS) entry which is preliminary data.</text>
</comment>
<dbReference type="EMBL" id="MU151783">
    <property type="protein sequence ID" value="KAF9441798.1"/>
    <property type="molecule type" value="Genomic_DNA"/>
</dbReference>
<dbReference type="OrthoDB" id="3264871at2759"/>
<dbReference type="InterPro" id="IPR036691">
    <property type="entry name" value="Endo/exonu/phosph_ase_sf"/>
</dbReference>
<proteinExistence type="predicted"/>
<evidence type="ECO:0000313" key="1">
    <source>
        <dbReference type="EMBL" id="KAF9441798.1"/>
    </source>
</evidence>
<keyword evidence="2" id="KW-1185">Reference proteome</keyword>
<reference evidence="1" key="1">
    <citation type="submission" date="2020-11" db="EMBL/GenBank/DDBJ databases">
        <authorList>
            <consortium name="DOE Joint Genome Institute"/>
            <person name="Ahrendt S."/>
            <person name="Riley R."/>
            <person name="Andreopoulos W."/>
            <person name="Labutti K."/>
            <person name="Pangilinan J."/>
            <person name="Ruiz-Duenas F.J."/>
            <person name="Barrasa J.M."/>
            <person name="Sanchez-Garcia M."/>
            <person name="Camarero S."/>
            <person name="Miyauchi S."/>
            <person name="Serrano A."/>
            <person name="Linde D."/>
            <person name="Babiker R."/>
            <person name="Drula E."/>
            <person name="Ayuso-Fernandez I."/>
            <person name="Pacheco R."/>
            <person name="Padilla G."/>
            <person name="Ferreira P."/>
            <person name="Barriuso J."/>
            <person name="Kellner H."/>
            <person name="Castanera R."/>
            <person name="Alfaro M."/>
            <person name="Ramirez L."/>
            <person name="Pisabarro A.G."/>
            <person name="Kuo A."/>
            <person name="Tritt A."/>
            <person name="Lipzen A."/>
            <person name="He G."/>
            <person name="Yan M."/>
            <person name="Ng V."/>
            <person name="Cullen D."/>
            <person name="Martin F."/>
            <person name="Rosso M.-N."/>
            <person name="Henrissat B."/>
            <person name="Hibbett D."/>
            <person name="Martinez A.T."/>
            <person name="Grigoriev I.V."/>
        </authorList>
    </citation>
    <scope>NUCLEOTIDE SEQUENCE</scope>
    <source>
        <strain evidence="1">MF-IS2</strain>
    </source>
</reference>
<sequence>YNSENKWHTLSSHILREKIGVLCTQEMHLSDEQTKEINRFHNKIKIFSSSSPNLPNAQGVTIVINKRLIKTENIKTTNVIDGRVILAKIPWLDREKLTILTVYTPNNTTQMRTSGTHSKTNGQTHH</sequence>